<dbReference type="PANTHER" id="PTHR15004">
    <property type="entry name" value="GLUTAMYL-TRNA(GLN) AMIDOTRANSFERASE SUBUNIT C, MITOCHONDRIAL"/>
    <property type="match status" value="1"/>
</dbReference>
<keyword evidence="2" id="KW-0808">Transferase</keyword>
<dbReference type="GO" id="GO:0050566">
    <property type="term" value="F:asparaginyl-tRNA synthase (glutamine-hydrolyzing) activity"/>
    <property type="evidence" value="ECO:0007669"/>
    <property type="project" value="RHEA"/>
</dbReference>
<dbReference type="AlphaFoldDB" id="A0A5C6B4Q4"/>
<dbReference type="GO" id="GO:0016740">
    <property type="term" value="F:transferase activity"/>
    <property type="evidence" value="ECO:0007669"/>
    <property type="project" value="UniProtKB-KW"/>
</dbReference>
<comment type="similarity">
    <text evidence="1">Belongs to the GatC family.</text>
</comment>
<dbReference type="GO" id="GO:0006450">
    <property type="term" value="P:regulation of translational fidelity"/>
    <property type="evidence" value="ECO:0007669"/>
    <property type="project" value="InterPro"/>
</dbReference>
<keyword evidence="3" id="KW-1185">Reference proteome</keyword>
<keyword evidence="1" id="KW-0067">ATP-binding</keyword>
<dbReference type="Gene3D" id="1.10.20.60">
    <property type="entry name" value="Glu-tRNAGln amidotransferase C subunit, N-terminal domain"/>
    <property type="match status" value="1"/>
</dbReference>
<organism evidence="2 3">
    <name type="scientific">Symmachiella macrocystis</name>
    <dbReference type="NCBI Taxonomy" id="2527985"/>
    <lineage>
        <taxon>Bacteria</taxon>
        <taxon>Pseudomonadati</taxon>
        <taxon>Planctomycetota</taxon>
        <taxon>Planctomycetia</taxon>
        <taxon>Planctomycetales</taxon>
        <taxon>Planctomycetaceae</taxon>
        <taxon>Symmachiella</taxon>
    </lineage>
</organism>
<name>A0A5C6B4Q4_9PLAN</name>
<comment type="subunit">
    <text evidence="1">Heterotrimer of A, B and C subunits.</text>
</comment>
<comment type="catalytic activity">
    <reaction evidence="1">
        <text>L-glutamyl-tRNA(Gln) + L-glutamine + ATP + H2O = L-glutaminyl-tRNA(Gln) + L-glutamate + ADP + phosphate + H(+)</text>
        <dbReference type="Rhea" id="RHEA:17521"/>
        <dbReference type="Rhea" id="RHEA-COMP:9681"/>
        <dbReference type="Rhea" id="RHEA-COMP:9684"/>
        <dbReference type="ChEBI" id="CHEBI:15377"/>
        <dbReference type="ChEBI" id="CHEBI:15378"/>
        <dbReference type="ChEBI" id="CHEBI:29985"/>
        <dbReference type="ChEBI" id="CHEBI:30616"/>
        <dbReference type="ChEBI" id="CHEBI:43474"/>
        <dbReference type="ChEBI" id="CHEBI:58359"/>
        <dbReference type="ChEBI" id="CHEBI:78520"/>
        <dbReference type="ChEBI" id="CHEBI:78521"/>
        <dbReference type="ChEBI" id="CHEBI:456216"/>
    </reaction>
</comment>
<dbReference type="EMBL" id="SJPP01000003">
    <property type="protein sequence ID" value="TWU07285.1"/>
    <property type="molecule type" value="Genomic_DNA"/>
</dbReference>
<protein>
    <recommendedName>
        <fullName evidence="1">Aspartyl/glutamyl-tRNA(Asn/Gln) amidotransferase subunit C</fullName>
        <shortName evidence="1">Asp/Glu-ADT subunit C</shortName>
        <ecNumber evidence="1">6.3.5.-</ecNumber>
    </recommendedName>
</protein>
<gene>
    <name evidence="1 2" type="primary">gatC</name>
    <name evidence="2" type="ORF">CA54_56900</name>
</gene>
<keyword evidence="1" id="KW-0547">Nucleotide-binding</keyword>
<sequence length="99" mass="11201">MTTELTRDEIQRVAVLARLKLSDAELDSLTSELAQILGHMDQLNELDTEDVEPMVHAIELKNVFRTDEIRESLPRDEALANAPKSDGRYFHVPQILEGS</sequence>
<dbReference type="GO" id="GO:0006412">
    <property type="term" value="P:translation"/>
    <property type="evidence" value="ECO:0007669"/>
    <property type="project" value="UniProtKB-UniRule"/>
</dbReference>
<comment type="catalytic activity">
    <reaction evidence="1">
        <text>L-aspartyl-tRNA(Asn) + L-glutamine + ATP + H2O = L-asparaginyl-tRNA(Asn) + L-glutamate + ADP + phosphate + 2 H(+)</text>
        <dbReference type="Rhea" id="RHEA:14513"/>
        <dbReference type="Rhea" id="RHEA-COMP:9674"/>
        <dbReference type="Rhea" id="RHEA-COMP:9677"/>
        <dbReference type="ChEBI" id="CHEBI:15377"/>
        <dbReference type="ChEBI" id="CHEBI:15378"/>
        <dbReference type="ChEBI" id="CHEBI:29985"/>
        <dbReference type="ChEBI" id="CHEBI:30616"/>
        <dbReference type="ChEBI" id="CHEBI:43474"/>
        <dbReference type="ChEBI" id="CHEBI:58359"/>
        <dbReference type="ChEBI" id="CHEBI:78515"/>
        <dbReference type="ChEBI" id="CHEBI:78516"/>
        <dbReference type="ChEBI" id="CHEBI:456216"/>
    </reaction>
</comment>
<dbReference type="PANTHER" id="PTHR15004:SF0">
    <property type="entry name" value="GLUTAMYL-TRNA(GLN) AMIDOTRANSFERASE SUBUNIT C, MITOCHONDRIAL"/>
    <property type="match status" value="1"/>
</dbReference>
<dbReference type="GO" id="GO:0005524">
    <property type="term" value="F:ATP binding"/>
    <property type="evidence" value="ECO:0007669"/>
    <property type="project" value="UniProtKB-KW"/>
</dbReference>
<proteinExistence type="inferred from homology"/>
<dbReference type="OrthoDB" id="9813938at2"/>
<accession>A0A5C6B4Q4</accession>
<dbReference type="GO" id="GO:0050567">
    <property type="term" value="F:glutaminyl-tRNA synthase (glutamine-hydrolyzing) activity"/>
    <property type="evidence" value="ECO:0007669"/>
    <property type="project" value="UniProtKB-UniRule"/>
</dbReference>
<dbReference type="InterPro" id="IPR003837">
    <property type="entry name" value="GatC"/>
</dbReference>
<dbReference type="EC" id="6.3.5.-" evidence="1"/>
<reference evidence="2 3" key="1">
    <citation type="submission" date="2019-02" db="EMBL/GenBank/DDBJ databases">
        <title>Deep-cultivation of Planctomycetes and their phenomic and genomic characterization uncovers novel biology.</title>
        <authorList>
            <person name="Wiegand S."/>
            <person name="Jogler M."/>
            <person name="Boedeker C."/>
            <person name="Pinto D."/>
            <person name="Vollmers J."/>
            <person name="Rivas-Marin E."/>
            <person name="Kohn T."/>
            <person name="Peeters S.H."/>
            <person name="Heuer A."/>
            <person name="Rast P."/>
            <person name="Oberbeckmann S."/>
            <person name="Bunk B."/>
            <person name="Jeske O."/>
            <person name="Meyerdierks A."/>
            <person name="Storesund J.E."/>
            <person name="Kallscheuer N."/>
            <person name="Luecker S."/>
            <person name="Lage O.M."/>
            <person name="Pohl T."/>
            <person name="Merkel B.J."/>
            <person name="Hornburger P."/>
            <person name="Mueller R.-W."/>
            <person name="Bruemmer F."/>
            <person name="Labrenz M."/>
            <person name="Spormann A.M."/>
            <person name="Op Den Camp H."/>
            <person name="Overmann J."/>
            <person name="Amann R."/>
            <person name="Jetten M.S.M."/>
            <person name="Mascher T."/>
            <person name="Medema M.H."/>
            <person name="Devos D.P."/>
            <person name="Kaster A.-K."/>
            <person name="Ovreas L."/>
            <person name="Rohde M."/>
            <person name="Galperin M.Y."/>
            <person name="Jogler C."/>
        </authorList>
    </citation>
    <scope>NUCLEOTIDE SEQUENCE [LARGE SCALE GENOMIC DNA]</scope>
    <source>
        <strain evidence="2 3">CA54</strain>
    </source>
</reference>
<dbReference type="HAMAP" id="MF_00122">
    <property type="entry name" value="GatC"/>
    <property type="match status" value="1"/>
</dbReference>
<keyword evidence="1 2" id="KW-0436">Ligase</keyword>
<evidence type="ECO:0000256" key="1">
    <source>
        <dbReference type="HAMAP-Rule" id="MF_00122"/>
    </source>
</evidence>
<dbReference type="InterPro" id="IPR036113">
    <property type="entry name" value="Asp/Glu-ADT_sf_sub_c"/>
</dbReference>
<comment type="caution">
    <text evidence="2">The sequence shown here is derived from an EMBL/GenBank/DDBJ whole genome shotgun (WGS) entry which is preliminary data.</text>
</comment>
<dbReference type="RefSeq" id="WP_146374074.1">
    <property type="nucleotide sequence ID" value="NZ_SJPP01000003.1"/>
</dbReference>
<comment type="function">
    <text evidence="1">Allows the formation of correctly charged Asn-tRNA(Asn) or Gln-tRNA(Gln) through the transamidation of misacylated Asp-tRNA(Asn) or Glu-tRNA(Gln) in organisms which lack either or both of asparaginyl-tRNA or glutaminyl-tRNA synthetases. The reaction takes place in the presence of glutamine and ATP through an activated phospho-Asp-tRNA(Asn) or phospho-Glu-tRNA(Gln).</text>
</comment>
<dbReference type="SUPFAM" id="SSF141000">
    <property type="entry name" value="Glu-tRNAGln amidotransferase C subunit"/>
    <property type="match status" value="1"/>
</dbReference>
<dbReference type="Proteomes" id="UP000320735">
    <property type="component" value="Unassembled WGS sequence"/>
</dbReference>
<evidence type="ECO:0000313" key="2">
    <source>
        <dbReference type="EMBL" id="TWU07285.1"/>
    </source>
</evidence>
<dbReference type="NCBIfam" id="TIGR00135">
    <property type="entry name" value="gatC"/>
    <property type="match status" value="1"/>
</dbReference>
<keyword evidence="1" id="KW-0648">Protein biosynthesis</keyword>
<dbReference type="Pfam" id="PF02686">
    <property type="entry name" value="GatC"/>
    <property type="match status" value="1"/>
</dbReference>
<evidence type="ECO:0000313" key="3">
    <source>
        <dbReference type="Proteomes" id="UP000320735"/>
    </source>
</evidence>
<dbReference type="GO" id="GO:0070681">
    <property type="term" value="P:glutaminyl-tRNAGln biosynthesis via transamidation"/>
    <property type="evidence" value="ECO:0007669"/>
    <property type="project" value="TreeGrafter"/>
</dbReference>